<evidence type="ECO:0000313" key="2">
    <source>
        <dbReference type="EMBL" id="CAH0393755.1"/>
    </source>
</evidence>
<feature type="region of interest" description="Disordered" evidence="1">
    <location>
        <begin position="272"/>
        <end position="321"/>
    </location>
</feature>
<keyword evidence="3" id="KW-1185">Reference proteome</keyword>
<feature type="compositionally biased region" description="Polar residues" evidence="1">
    <location>
        <begin position="488"/>
        <end position="503"/>
    </location>
</feature>
<feature type="compositionally biased region" description="Basic and acidic residues" evidence="1">
    <location>
        <begin position="668"/>
        <end position="776"/>
    </location>
</feature>
<feature type="compositionally biased region" description="Basic and acidic residues" evidence="1">
    <location>
        <begin position="291"/>
        <end position="302"/>
    </location>
</feature>
<organism evidence="2 3">
    <name type="scientific">Bemisia tabaci</name>
    <name type="common">Sweetpotato whitefly</name>
    <name type="synonym">Aleurodes tabaci</name>
    <dbReference type="NCBI Taxonomy" id="7038"/>
    <lineage>
        <taxon>Eukaryota</taxon>
        <taxon>Metazoa</taxon>
        <taxon>Ecdysozoa</taxon>
        <taxon>Arthropoda</taxon>
        <taxon>Hexapoda</taxon>
        <taxon>Insecta</taxon>
        <taxon>Pterygota</taxon>
        <taxon>Neoptera</taxon>
        <taxon>Paraneoptera</taxon>
        <taxon>Hemiptera</taxon>
        <taxon>Sternorrhyncha</taxon>
        <taxon>Aleyrodoidea</taxon>
        <taxon>Aleyrodidae</taxon>
        <taxon>Aleyrodinae</taxon>
        <taxon>Bemisia</taxon>
    </lineage>
</organism>
<dbReference type="EMBL" id="OU963868">
    <property type="protein sequence ID" value="CAH0393755.1"/>
    <property type="molecule type" value="Genomic_DNA"/>
</dbReference>
<sequence length="792" mass="90395">MSPRQRLVAADIHDRAMKVPEPDQDYIEGTSNKTEPELGTRKIQGPTEPSGLASQEPTRPQTTKFSATTPSASTLTSATQHPVEEPSGTEPLTGAPLSAEIIESDLPKVTEARHDTKASDVKFDETQRITRVSLQTLTDTNSGSQVNQHHATPRVLRVILPHVINLFTRARRLASRILWAPLESGGQRRGESLIGDDRQLSGSPDGQNQDTMSQPNLSRYNITVGSDGRRNDSGGKLEESLPRINDFINSDYGQNHDQIGEPHLSSIAFNESRKKENDPHKTQSGDGMSRSSDDNNKGDSSTHSRIYSSRLGDNDVTSGKLGANENYFRKTQNAEKISRLSNYNNINDGLVKWRQFLVGPPSGGISHDSDSLRAKKSAFPGVSDTNKWLTNFPVGREMTSPEIFSFKGDERQGAEASGRRRVRRNSLSKPVGIIPQALKEVIPRKLTGNIPQTRREFIPEMLENKIPETPKQGIHQTPKEMTPPTLREVTSPTLRQEISQTPRPTIAQKPKEIIPPTQEEKNPQKPKEVLFQSPKEVPTKTANGSITKAPLEVTPQSQKEVNTTWKPVEFTFNPNGNNDDDDDVCNGTKATPEEKKKMEETEKKEQEDKKKEVEEKRRTISQSPKEAGTSWTPIEFEFNPNGDDDKGCDGKELTPEQKKKREEKKKKKEEEEKKKKEEEKKKEQEEKKKEEEEKKKEEEEEKKKEQEEKKKEKEEELEEQKREKAEELEEQKREREEELEEQRREREEELEEQKREREEADEERRREETEKEKEESWQDDDDGFRFMNPNFS</sequence>
<feature type="compositionally biased region" description="Polar residues" evidence="1">
    <location>
        <begin position="52"/>
        <end position="65"/>
    </location>
</feature>
<feature type="compositionally biased region" description="Basic and acidic residues" evidence="1">
    <location>
        <begin position="591"/>
        <end position="618"/>
    </location>
</feature>
<evidence type="ECO:0000256" key="1">
    <source>
        <dbReference type="SAM" id="MobiDB-lite"/>
    </source>
</evidence>
<feature type="compositionally biased region" description="Polar residues" evidence="1">
    <location>
        <begin position="200"/>
        <end position="224"/>
    </location>
</feature>
<feature type="compositionally biased region" description="Basic and acidic residues" evidence="1">
    <location>
        <begin position="643"/>
        <end position="660"/>
    </location>
</feature>
<feature type="compositionally biased region" description="Low complexity" evidence="1">
    <location>
        <begin position="66"/>
        <end position="79"/>
    </location>
</feature>
<feature type="compositionally biased region" description="Basic and acidic residues" evidence="1">
    <location>
        <begin position="11"/>
        <end position="21"/>
    </location>
</feature>
<feature type="region of interest" description="Disordered" evidence="1">
    <location>
        <begin position="185"/>
        <end position="240"/>
    </location>
</feature>
<name>A0A9P0AKI0_BEMTA</name>
<feature type="compositionally biased region" description="Basic and acidic residues" evidence="1">
    <location>
        <begin position="186"/>
        <end position="199"/>
    </location>
</feature>
<accession>A0A9P0AKI0</accession>
<dbReference type="AlphaFoldDB" id="A0A9P0AKI0"/>
<feature type="compositionally biased region" description="Polar residues" evidence="1">
    <location>
        <begin position="554"/>
        <end position="565"/>
    </location>
</feature>
<protein>
    <submittedName>
        <fullName evidence="2">Uncharacterized protein</fullName>
    </submittedName>
</protein>
<evidence type="ECO:0000313" key="3">
    <source>
        <dbReference type="Proteomes" id="UP001152759"/>
    </source>
</evidence>
<reference evidence="2" key="1">
    <citation type="submission" date="2021-12" db="EMBL/GenBank/DDBJ databases">
        <authorList>
            <person name="King R."/>
        </authorList>
    </citation>
    <scope>NUCLEOTIDE SEQUENCE</scope>
</reference>
<proteinExistence type="predicted"/>
<feature type="compositionally biased region" description="Basic and acidic residues" evidence="1">
    <location>
        <begin position="272"/>
        <end position="283"/>
    </location>
</feature>
<gene>
    <name evidence="2" type="ORF">BEMITA_LOCUS12118</name>
</gene>
<dbReference type="Proteomes" id="UP001152759">
    <property type="component" value="Chromosome 7"/>
</dbReference>
<feature type="region of interest" description="Disordered" evidence="1">
    <location>
        <begin position="469"/>
        <end position="792"/>
    </location>
</feature>
<feature type="compositionally biased region" description="Basic and acidic residues" evidence="1">
    <location>
        <begin position="227"/>
        <end position="240"/>
    </location>
</feature>
<feature type="compositionally biased region" description="Basic and acidic residues" evidence="1">
    <location>
        <begin position="518"/>
        <end position="528"/>
    </location>
</feature>
<feature type="region of interest" description="Disordered" evidence="1">
    <location>
        <begin position="1"/>
        <end position="95"/>
    </location>
</feature>
<feature type="compositionally biased region" description="Polar residues" evidence="1">
    <location>
        <begin position="620"/>
        <end position="632"/>
    </location>
</feature>